<name>A0A9N9R5H3_9NEOP</name>
<reference evidence="6" key="2">
    <citation type="submission" date="2022-10" db="EMBL/GenBank/DDBJ databases">
        <authorList>
            <consortium name="ENA_rothamsted_submissions"/>
            <consortium name="culmorum"/>
            <person name="King R."/>
        </authorList>
    </citation>
    <scope>NUCLEOTIDE SEQUENCE</scope>
</reference>
<proteinExistence type="predicted"/>
<feature type="compositionally biased region" description="Gly residues" evidence="4">
    <location>
        <begin position="199"/>
        <end position="211"/>
    </location>
</feature>
<keyword evidence="2" id="KW-0863">Zinc-finger</keyword>
<dbReference type="GO" id="GO:0016567">
    <property type="term" value="P:protein ubiquitination"/>
    <property type="evidence" value="ECO:0007669"/>
    <property type="project" value="TreeGrafter"/>
</dbReference>
<feature type="compositionally biased region" description="Basic residues" evidence="4">
    <location>
        <begin position="185"/>
        <end position="197"/>
    </location>
</feature>
<evidence type="ECO:0000256" key="2">
    <source>
        <dbReference type="ARBA" id="ARBA00022771"/>
    </source>
</evidence>
<feature type="compositionally biased region" description="Low complexity" evidence="4">
    <location>
        <begin position="1"/>
        <end position="16"/>
    </location>
</feature>
<feature type="region of interest" description="Disordered" evidence="4">
    <location>
        <begin position="1"/>
        <end position="213"/>
    </location>
</feature>
<evidence type="ECO:0000313" key="7">
    <source>
        <dbReference type="Proteomes" id="UP001153714"/>
    </source>
</evidence>
<evidence type="ECO:0000256" key="4">
    <source>
        <dbReference type="SAM" id="MobiDB-lite"/>
    </source>
</evidence>
<sequence length="606" mass="65227">MSQGGSRRPYSRGGPRWHPRYKDYWDYEQNYSDGSSAGSPKEACVAQSPPPPPPAKRDVRHHRHEQRRLSIGGGADGSRRAERRAAGTSDRRRSDMRVSPGAGAGPSAEPPPHVLHPTHHHHHMDTNPLEGVPVESMVSGGGSSDGELSSKAGDSPSRKRRRISRHLSSGESNVSATAPPVERRTPRHHYQPPRRGRYVSGGGGAGGGGAGAWHERLHHHHHHAPLLLDINQMSLRGARLSALGGGVWTHPPHPAHPAHAPHPHRHPDHAPRTQVASAGELWGAAVLPPLHHLRYQMGGVYAGLGYGGFGAAHAPRGPFASPPHPHAPHPHPHPHAHYLATNQRAETGRLEVVGGGGETALSPLQPELHHAPLLLHHEARGGPLELMAPHHARHALSHHHRRSGGGVGVGAGVGITGGVGVGVVGSGSRAARPYVRHAPRWPHHAIHHIHAQGGGGLVGAALPQLHVASPLSLPPPPPTYQVFLNLLAMFPVSPYAEAREEAGESPETENYEALLSLAERLGEAKPRGLARHHIDQLPSYKYSPQTHQGEQSSCVVCMCEFEARQTLRVLPCAHEFHAKCVDKWLRSNRTCPICRGNASEYFNNSE</sequence>
<feature type="compositionally biased region" description="Basic and acidic residues" evidence="4">
    <location>
        <begin position="77"/>
        <end position="96"/>
    </location>
</feature>
<dbReference type="SMART" id="SM00184">
    <property type="entry name" value="RING"/>
    <property type="match status" value="1"/>
</dbReference>
<dbReference type="FunFam" id="3.30.40.10:FF:000024">
    <property type="entry name" value="RING finger protein 44 isoform X1"/>
    <property type="match status" value="1"/>
</dbReference>
<dbReference type="GO" id="GO:0061630">
    <property type="term" value="F:ubiquitin protein ligase activity"/>
    <property type="evidence" value="ECO:0007669"/>
    <property type="project" value="TreeGrafter"/>
</dbReference>
<feature type="domain" description="RING-type" evidence="5">
    <location>
        <begin position="554"/>
        <end position="594"/>
    </location>
</feature>
<dbReference type="PANTHER" id="PTHR46171">
    <property type="entry name" value="GH10160P"/>
    <property type="match status" value="1"/>
</dbReference>
<dbReference type="GO" id="GO:0008270">
    <property type="term" value="F:zinc ion binding"/>
    <property type="evidence" value="ECO:0007669"/>
    <property type="project" value="UniProtKB-KW"/>
</dbReference>
<evidence type="ECO:0000313" key="6">
    <source>
        <dbReference type="EMBL" id="CAG9789933.1"/>
    </source>
</evidence>
<evidence type="ECO:0000259" key="5">
    <source>
        <dbReference type="SMART" id="SM00184"/>
    </source>
</evidence>
<evidence type="ECO:0000256" key="1">
    <source>
        <dbReference type="ARBA" id="ARBA00022723"/>
    </source>
</evidence>
<keyword evidence="7" id="KW-1185">Reference proteome</keyword>
<dbReference type="OrthoDB" id="8062037at2759"/>
<dbReference type="Pfam" id="PF13639">
    <property type="entry name" value="zf-RING_2"/>
    <property type="match status" value="1"/>
</dbReference>
<dbReference type="EMBL" id="OU893351">
    <property type="protein sequence ID" value="CAG9789933.1"/>
    <property type="molecule type" value="Genomic_DNA"/>
</dbReference>
<dbReference type="PANTHER" id="PTHR46171:SF3">
    <property type="entry name" value="GH10160P"/>
    <property type="match status" value="1"/>
</dbReference>
<dbReference type="Gene3D" id="3.30.40.10">
    <property type="entry name" value="Zinc/RING finger domain, C3HC4 (zinc finger)"/>
    <property type="match status" value="1"/>
</dbReference>
<keyword evidence="3" id="KW-0862">Zinc</keyword>
<reference evidence="6" key="1">
    <citation type="submission" date="2021-12" db="EMBL/GenBank/DDBJ databases">
        <authorList>
            <person name="King R."/>
        </authorList>
    </citation>
    <scope>NUCLEOTIDE SEQUENCE</scope>
</reference>
<dbReference type="Proteomes" id="UP001153714">
    <property type="component" value="Chromosome 20"/>
</dbReference>
<gene>
    <name evidence="6" type="ORF">DIATSA_LOCUS7625</name>
</gene>
<dbReference type="InterPro" id="IPR013083">
    <property type="entry name" value="Znf_RING/FYVE/PHD"/>
</dbReference>
<feature type="compositionally biased region" description="Polar residues" evidence="4">
    <location>
        <begin position="29"/>
        <end position="38"/>
    </location>
</feature>
<dbReference type="AlphaFoldDB" id="A0A9N9R5H3"/>
<protein>
    <recommendedName>
        <fullName evidence="5">RING-type domain-containing protein</fullName>
    </recommendedName>
</protein>
<dbReference type="SUPFAM" id="SSF57850">
    <property type="entry name" value="RING/U-box"/>
    <property type="match status" value="1"/>
</dbReference>
<evidence type="ECO:0000256" key="3">
    <source>
        <dbReference type="ARBA" id="ARBA00022833"/>
    </source>
</evidence>
<feature type="compositionally biased region" description="Polar residues" evidence="4">
    <location>
        <begin position="166"/>
        <end position="176"/>
    </location>
</feature>
<keyword evidence="1" id="KW-0479">Metal-binding</keyword>
<organism evidence="6 7">
    <name type="scientific">Diatraea saccharalis</name>
    <name type="common">sugarcane borer</name>
    <dbReference type="NCBI Taxonomy" id="40085"/>
    <lineage>
        <taxon>Eukaryota</taxon>
        <taxon>Metazoa</taxon>
        <taxon>Ecdysozoa</taxon>
        <taxon>Arthropoda</taxon>
        <taxon>Hexapoda</taxon>
        <taxon>Insecta</taxon>
        <taxon>Pterygota</taxon>
        <taxon>Neoptera</taxon>
        <taxon>Endopterygota</taxon>
        <taxon>Lepidoptera</taxon>
        <taxon>Glossata</taxon>
        <taxon>Ditrysia</taxon>
        <taxon>Pyraloidea</taxon>
        <taxon>Crambidae</taxon>
        <taxon>Crambinae</taxon>
        <taxon>Diatraea</taxon>
    </lineage>
</organism>
<accession>A0A9N9R5H3</accession>
<dbReference type="InterPro" id="IPR001841">
    <property type="entry name" value="Znf_RING"/>
</dbReference>